<protein>
    <submittedName>
        <fullName evidence="2">Uncharacterized protein</fullName>
    </submittedName>
</protein>
<proteinExistence type="predicted"/>
<feature type="region of interest" description="Disordered" evidence="1">
    <location>
        <begin position="1"/>
        <end position="30"/>
    </location>
</feature>
<evidence type="ECO:0000313" key="2">
    <source>
        <dbReference type="EMBL" id="CAK8997504.1"/>
    </source>
</evidence>
<keyword evidence="3" id="KW-1185">Reference proteome</keyword>
<evidence type="ECO:0000313" key="3">
    <source>
        <dbReference type="Proteomes" id="UP001642484"/>
    </source>
</evidence>
<dbReference type="Proteomes" id="UP001642484">
    <property type="component" value="Unassembled WGS sequence"/>
</dbReference>
<organism evidence="2 3">
    <name type="scientific">Durusdinium trenchii</name>
    <dbReference type="NCBI Taxonomy" id="1381693"/>
    <lineage>
        <taxon>Eukaryota</taxon>
        <taxon>Sar</taxon>
        <taxon>Alveolata</taxon>
        <taxon>Dinophyceae</taxon>
        <taxon>Suessiales</taxon>
        <taxon>Symbiodiniaceae</taxon>
        <taxon>Durusdinium</taxon>
    </lineage>
</organism>
<accession>A0ABP0I7W0</accession>
<comment type="caution">
    <text evidence="2">The sequence shown here is derived from an EMBL/GenBank/DDBJ whole genome shotgun (WGS) entry which is preliminary data.</text>
</comment>
<name>A0ABP0I7W0_9DINO</name>
<gene>
    <name evidence="2" type="ORF">CCMP2556_LOCUS4879</name>
</gene>
<feature type="compositionally biased region" description="Low complexity" evidence="1">
    <location>
        <begin position="1"/>
        <end position="13"/>
    </location>
</feature>
<sequence length="209" mass="22704">MGEAGPQRAQLPQAPRPRGRRGFAGEPKAPEAPAMGVLRLAGAYELQLLSKQMCQVSADELRTELQLLQARHPSTCISVGSLGHPETCRWPCRFMKRAAGCVHGISCGRCHLCTWSKSSLKMEARWKHQQRSRLRFVGIHRAPGALRLGVSLHEASPGLPPQGCVPPMPSLHLVKGHLEDGSCSKAPAADAPSTHRLHPCHRACLCCAR</sequence>
<evidence type="ECO:0000256" key="1">
    <source>
        <dbReference type="SAM" id="MobiDB-lite"/>
    </source>
</evidence>
<dbReference type="EMBL" id="CAXAMN010002047">
    <property type="protein sequence ID" value="CAK8997504.1"/>
    <property type="molecule type" value="Genomic_DNA"/>
</dbReference>
<reference evidence="2 3" key="1">
    <citation type="submission" date="2024-02" db="EMBL/GenBank/DDBJ databases">
        <authorList>
            <person name="Chen Y."/>
            <person name="Shah S."/>
            <person name="Dougan E. K."/>
            <person name="Thang M."/>
            <person name="Chan C."/>
        </authorList>
    </citation>
    <scope>NUCLEOTIDE SEQUENCE [LARGE SCALE GENOMIC DNA]</scope>
</reference>